<evidence type="ECO:0000313" key="5">
    <source>
        <dbReference type="EMBL" id="SHO66582.1"/>
    </source>
</evidence>
<dbReference type="Pfam" id="PF07729">
    <property type="entry name" value="FCD"/>
    <property type="match status" value="1"/>
</dbReference>
<dbReference type="InterPro" id="IPR011711">
    <property type="entry name" value="GntR_C"/>
</dbReference>
<feature type="domain" description="HTH gntR-type" evidence="4">
    <location>
        <begin position="27"/>
        <end position="94"/>
    </location>
</feature>
<dbReference type="RefSeq" id="WP_073630535.1">
    <property type="nucleotide sequence ID" value="NZ_FRXO01000006.1"/>
</dbReference>
<proteinExistence type="predicted"/>
<dbReference type="CDD" id="cd07377">
    <property type="entry name" value="WHTH_GntR"/>
    <property type="match status" value="1"/>
</dbReference>
<dbReference type="Pfam" id="PF00392">
    <property type="entry name" value="GntR"/>
    <property type="match status" value="1"/>
</dbReference>
<evidence type="ECO:0000259" key="4">
    <source>
        <dbReference type="PROSITE" id="PS50949"/>
    </source>
</evidence>
<sequence length="243" mass="26702">MTTSPLNAIPSAPPPSEEPLAPLDAIVTLADQVADRIVDAIAARRLVSGQRLIETELADALKVSRVPVREAIRILASQGILVPAPRRGMQVATFDAAWATQLHNARVAIERLCARIVADKLAADRTPLHRLEACVAAIDAAAQRPQDGWLRLNRADIAFHTAMFEIAGSPLLTTLWNAISRHVLIMFSIETYRDTDFERVTQEHRIYVDVLLSGSREKLDAEIDTHVAGLRTFPHALPLPDPQ</sequence>
<protein>
    <submittedName>
        <fullName evidence="5">DNA-binding transcriptional regulator, GntR family</fullName>
    </submittedName>
</protein>
<dbReference type="GO" id="GO:0003700">
    <property type="term" value="F:DNA-binding transcription factor activity"/>
    <property type="evidence" value="ECO:0007669"/>
    <property type="project" value="InterPro"/>
</dbReference>
<dbReference type="SMART" id="SM00895">
    <property type="entry name" value="FCD"/>
    <property type="match status" value="1"/>
</dbReference>
<keyword evidence="2 5" id="KW-0238">DNA-binding</keyword>
<dbReference type="SUPFAM" id="SSF48008">
    <property type="entry name" value="GntR ligand-binding domain-like"/>
    <property type="match status" value="1"/>
</dbReference>
<dbReference type="Gene3D" id="1.10.10.10">
    <property type="entry name" value="Winged helix-like DNA-binding domain superfamily/Winged helix DNA-binding domain"/>
    <property type="match status" value="1"/>
</dbReference>
<dbReference type="InterPro" id="IPR000524">
    <property type="entry name" value="Tscrpt_reg_HTH_GntR"/>
</dbReference>
<dbReference type="PANTHER" id="PTHR43537:SF45">
    <property type="entry name" value="GNTR FAMILY REGULATORY PROTEIN"/>
    <property type="match status" value="1"/>
</dbReference>
<name>A0A1M7ZP41_9HYPH</name>
<dbReference type="InterPro" id="IPR036390">
    <property type="entry name" value="WH_DNA-bd_sf"/>
</dbReference>
<dbReference type="Proteomes" id="UP000186406">
    <property type="component" value="Unassembled WGS sequence"/>
</dbReference>
<dbReference type="SUPFAM" id="SSF46785">
    <property type="entry name" value="Winged helix' DNA-binding domain"/>
    <property type="match status" value="1"/>
</dbReference>
<reference evidence="5 6" key="1">
    <citation type="submission" date="2016-12" db="EMBL/GenBank/DDBJ databases">
        <authorList>
            <person name="Song W.-J."/>
            <person name="Kurnit D.M."/>
        </authorList>
    </citation>
    <scope>NUCLEOTIDE SEQUENCE [LARGE SCALE GENOMIC DNA]</scope>
    <source>
        <strain evidence="5 6">DSM 19599</strain>
    </source>
</reference>
<keyword evidence="6" id="KW-1185">Reference proteome</keyword>
<dbReference type="PROSITE" id="PS50949">
    <property type="entry name" value="HTH_GNTR"/>
    <property type="match status" value="1"/>
</dbReference>
<evidence type="ECO:0000256" key="1">
    <source>
        <dbReference type="ARBA" id="ARBA00023015"/>
    </source>
</evidence>
<dbReference type="EMBL" id="FRXO01000006">
    <property type="protein sequence ID" value="SHO66582.1"/>
    <property type="molecule type" value="Genomic_DNA"/>
</dbReference>
<organism evidence="5 6">
    <name type="scientific">Pseudoxanthobacter soli DSM 19599</name>
    <dbReference type="NCBI Taxonomy" id="1123029"/>
    <lineage>
        <taxon>Bacteria</taxon>
        <taxon>Pseudomonadati</taxon>
        <taxon>Pseudomonadota</taxon>
        <taxon>Alphaproteobacteria</taxon>
        <taxon>Hyphomicrobiales</taxon>
        <taxon>Segnochrobactraceae</taxon>
        <taxon>Pseudoxanthobacter</taxon>
    </lineage>
</organism>
<evidence type="ECO:0000256" key="3">
    <source>
        <dbReference type="ARBA" id="ARBA00023163"/>
    </source>
</evidence>
<dbReference type="PANTHER" id="PTHR43537">
    <property type="entry name" value="TRANSCRIPTIONAL REGULATOR, GNTR FAMILY"/>
    <property type="match status" value="1"/>
</dbReference>
<keyword evidence="3" id="KW-0804">Transcription</keyword>
<gene>
    <name evidence="5" type="ORF">SAMN02745172_03241</name>
</gene>
<dbReference type="SMART" id="SM00345">
    <property type="entry name" value="HTH_GNTR"/>
    <property type="match status" value="1"/>
</dbReference>
<evidence type="ECO:0000256" key="2">
    <source>
        <dbReference type="ARBA" id="ARBA00023125"/>
    </source>
</evidence>
<dbReference type="AlphaFoldDB" id="A0A1M7ZP41"/>
<evidence type="ECO:0000313" key="6">
    <source>
        <dbReference type="Proteomes" id="UP000186406"/>
    </source>
</evidence>
<dbReference type="InterPro" id="IPR036388">
    <property type="entry name" value="WH-like_DNA-bd_sf"/>
</dbReference>
<keyword evidence="1" id="KW-0805">Transcription regulation</keyword>
<dbReference type="InterPro" id="IPR008920">
    <property type="entry name" value="TF_FadR/GntR_C"/>
</dbReference>
<accession>A0A1M7ZP41</accession>
<dbReference type="GO" id="GO:0003677">
    <property type="term" value="F:DNA binding"/>
    <property type="evidence" value="ECO:0007669"/>
    <property type="project" value="UniProtKB-KW"/>
</dbReference>
<dbReference type="Gene3D" id="1.20.120.530">
    <property type="entry name" value="GntR ligand-binding domain-like"/>
    <property type="match status" value="1"/>
</dbReference>
<dbReference type="OrthoDB" id="7846328at2"/>
<dbReference type="STRING" id="1123029.SAMN02745172_03241"/>